<evidence type="ECO:0000256" key="1">
    <source>
        <dbReference type="SAM" id="MobiDB-lite"/>
    </source>
</evidence>
<sequence>MAPWPEQGNELKSIDKVNEIRSSSFDENQHPFKTEHLEEKGKSGKLDEPQDPQVLGLDEGQLKALLDEAITYKNPKDREGKSELFKELLQEVEADETTDTSSSGSKNPIHSTASSVRFNRAHRRHQQGSGGRHISERNRSGGSLQNLVAAYANELEAASGCRGRRGAAGRNNLRGSNSNVSARQREGGSLPSNVNHVQGVSGPSSSLFDEYKRTRTVISSPEDKVSPESGLCTDYSSSTNTPARKTSSTWGDEEGIEMEEIRSGAGRTYTSRATLELCTGGTGTVPSGSDDNMTSGACTSTDVDQSILFPLKSKCSPTQDDSDYQSQHITLPHSPLQLSTSLNSMRCILNSTPTPNEPSSNSATNAKSESSTANMVSTLSIPPQRISIGSEDRITQQTAEFLINSPQVSMLLSTREYHTLTPIPHALHLSDLFSEPLHAFSSSGYISSSGDKCKSGYDENGNALNQADRKKQRRHSKMKNEKNTYLAETVDGFRGNSKLSELLLFIENEPGNKNKKHKQQQQQLAQHHSASKKNKTKDDSEQPKKRKGKEKMTKCNSLEEISKTKLEDLTSTYNTNHRLRPKKQVTLDDEELGWHDRLEDESNSVSADETTSTVSRKHHHHHHRRASKDHFDRDSTISVEQYRDASSGRGGEYGGSRDRGDETEFRLVQTKKHRRRKRRSSHNEQIIQADVFRTARSSPDRTHHHHRASSMPPSDRSDCSDLDSVHSLPITTPSHGLACTSNRLGTNAGSVSASSSSYVSAGSPTSCCEEMNNNNNNNLPMSLL</sequence>
<name>A0A8D8YND0_9HEMI</name>
<feature type="region of interest" description="Disordered" evidence="1">
    <location>
        <begin position="1"/>
        <end position="59"/>
    </location>
</feature>
<feature type="compositionally biased region" description="Basic and acidic residues" evidence="1">
    <location>
        <begin position="655"/>
        <end position="665"/>
    </location>
</feature>
<feature type="compositionally biased region" description="Polar residues" evidence="1">
    <location>
        <begin position="190"/>
        <end position="207"/>
    </location>
</feature>
<organism evidence="2">
    <name type="scientific">Cacopsylla melanoneura</name>
    <dbReference type="NCBI Taxonomy" id="428564"/>
    <lineage>
        <taxon>Eukaryota</taxon>
        <taxon>Metazoa</taxon>
        <taxon>Ecdysozoa</taxon>
        <taxon>Arthropoda</taxon>
        <taxon>Hexapoda</taxon>
        <taxon>Insecta</taxon>
        <taxon>Pterygota</taxon>
        <taxon>Neoptera</taxon>
        <taxon>Paraneoptera</taxon>
        <taxon>Hemiptera</taxon>
        <taxon>Sternorrhyncha</taxon>
        <taxon>Psylloidea</taxon>
        <taxon>Psyllidae</taxon>
        <taxon>Psyllinae</taxon>
        <taxon>Cacopsylla</taxon>
    </lineage>
</organism>
<protein>
    <submittedName>
        <fullName evidence="2">Uncharacterized protein</fullName>
    </submittedName>
</protein>
<feature type="region of interest" description="Disordered" evidence="1">
    <location>
        <begin position="762"/>
        <end position="784"/>
    </location>
</feature>
<feature type="compositionally biased region" description="Polar residues" evidence="1">
    <location>
        <begin position="603"/>
        <end position="614"/>
    </location>
</feature>
<feature type="compositionally biased region" description="Polar residues" evidence="1">
    <location>
        <begin position="234"/>
        <end position="250"/>
    </location>
</feature>
<feature type="compositionally biased region" description="Basic and acidic residues" evidence="1">
    <location>
        <begin position="27"/>
        <end position="48"/>
    </location>
</feature>
<reference evidence="2" key="1">
    <citation type="submission" date="2021-05" db="EMBL/GenBank/DDBJ databases">
        <authorList>
            <person name="Alioto T."/>
            <person name="Alioto T."/>
            <person name="Gomez Garrido J."/>
        </authorList>
    </citation>
    <scope>NUCLEOTIDE SEQUENCE</scope>
</reference>
<feature type="region of interest" description="Disordered" evidence="1">
    <location>
        <begin position="594"/>
        <end position="721"/>
    </location>
</feature>
<feature type="region of interest" description="Disordered" evidence="1">
    <location>
        <begin position="512"/>
        <end position="559"/>
    </location>
</feature>
<feature type="compositionally biased region" description="Low complexity" evidence="1">
    <location>
        <begin position="350"/>
        <end position="366"/>
    </location>
</feature>
<feature type="compositionally biased region" description="Basic and acidic residues" evidence="1">
    <location>
        <begin position="74"/>
        <end position="89"/>
    </location>
</feature>
<dbReference type="AlphaFoldDB" id="A0A8D8YND0"/>
<feature type="region of interest" description="Disordered" evidence="1">
    <location>
        <begin position="350"/>
        <end position="375"/>
    </location>
</feature>
<evidence type="ECO:0000313" key="2">
    <source>
        <dbReference type="EMBL" id="CAG6731616.1"/>
    </source>
</evidence>
<feature type="region of interest" description="Disordered" evidence="1">
    <location>
        <begin position="72"/>
        <end position="140"/>
    </location>
</feature>
<feature type="compositionally biased region" description="Polar residues" evidence="1">
    <location>
        <begin position="99"/>
        <end position="117"/>
    </location>
</feature>
<feature type="region of interest" description="Disordered" evidence="1">
    <location>
        <begin position="158"/>
        <end position="251"/>
    </location>
</feature>
<feature type="compositionally biased region" description="Low complexity" evidence="1">
    <location>
        <begin position="168"/>
        <end position="177"/>
    </location>
</feature>
<proteinExistence type="predicted"/>
<feature type="region of interest" description="Disordered" evidence="1">
    <location>
        <begin position="451"/>
        <end position="483"/>
    </location>
</feature>
<feature type="compositionally biased region" description="Basic residues" evidence="1">
    <location>
        <begin position="669"/>
        <end position="680"/>
    </location>
</feature>
<accession>A0A8D8YND0</accession>
<dbReference type="EMBL" id="HBUF01384448">
    <property type="protein sequence ID" value="CAG6731616.1"/>
    <property type="molecule type" value="Transcribed_RNA"/>
</dbReference>
<feature type="compositionally biased region" description="Basic residues" evidence="1">
    <location>
        <begin position="615"/>
        <end position="627"/>
    </location>
</feature>